<proteinExistence type="inferred from homology"/>
<keyword evidence="3" id="KW-0863">Zinc-finger</keyword>
<dbReference type="GO" id="GO:0008270">
    <property type="term" value="F:zinc ion binding"/>
    <property type="evidence" value="ECO:0007669"/>
    <property type="project" value="UniProtKB-KW"/>
</dbReference>
<protein>
    <submittedName>
        <fullName evidence="7">60S ribosomal protein L37a</fullName>
    </submittedName>
</protein>
<organism evidence="7 8">
    <name type="scientific">Geodia barretti</name>
    <name type="common">Barrett's horny sponge</name>
    <dbReference type="NCBI Taxonomy" id="519541"/>
    <lineage>
        <taxon>Eukaryota</taxon>
        <taxon>Metazoa</taxon>
        <taxon>Porifera</taxon>
        <taxon>Demospongiae</taxon>
        <taxon>Heteroscleromorpha</taxon>
        <taxon>Tetractinellida</taxon>
        <taxon>Astrophorina</taxon>
        <taxon>Geodiidae</taxon>
        <taxon>Geodia</taxon>
    </lineage>
</organism>
<evidence type="ECO:0000256" key="3">
    <source>
        <dbReference type="ARBA" id="ARBA00022771"/>
    </source>
</evidence>
<dbReference type="SUPFAM" id="SSF57829">
    <property type="entry name" value="Zn-binding ribosomal proteins"/>
    <property type="match status" value="1"/>
</dbReference>
<evidence type="ECO:0000313" key="7">
    <source>
        <dbReference type="EMBL" id="CAI8016411.1"/>
    </source>
</evidence>
<dbReference type="PANTHER" id="PTHR48188">
    <property type="entry name" value="60S RIBOSOMAL PROTEIN L43"/>
    <property type="match status" value="1"/>
</dbReference>
<evidence type="ECO:0000256" key="4">
    <source>
        <dbReference type="ARBA" id="ARBA00022833"/>
    </source>
</evidence>
<reference evidence="7" key="1">
    <citation type="submission" date="2023-03" db="EMBL/GenBank/DDBJ databases">
        <authorList>
            <person name="Steffen K."/>
            <person name="Cardenas P."/>
        </authorList>
    </citation>
    <scope>NUCLEOTIDE SEQUENCE</scope>
</reference>
<evidence type="ECO:0000256" key="2">
    <source>
        <dbReference type="ARBA" id="ARBA00022723"/>
    </source>
</evidence>
<dbReference type="Gene3D" id="2.20.25.30">
    <property type="match status" value="1"/>
</dbReference>
<comment type="similarity">
    <text evidence="1">Belongs to the eukaryotic ribosomal protein eL43 family.</text>
</comment>
<keyword evidence="8" id="KW-1185">Reference proteome</keyword>
<evidence type="ECO:0000256" key="1">
    <source>
        <dbReference type="ARBA" id="ARBA00008672"/>
    </source>
</evidence>
<dbReference type="GO" id="GO:0022625">
    <property type="term" value="C:cytosolic large ribosomal subunit"/>
    <property type="evidence" value="ECO:0007669"/>
    <property type="project" value="TreeGrafter"/>
</dbReference>
<dbReference type="InterPro" id="IPR002674">
    <property type="entry name" value="Ribosomal_eL43"/>
</dbReference>
<sequence length="103" mass="11621">MAKRTKKVGVVGKYGTRYGSSLRKMVKKIEISQHGKYICYFCGKVSRQKNGTRLVRVYWSNFAELDEKKVRGHLALQQVSEGYCRRSMGTKVGSPQMVLDGAA</sequence>
<gene>
    <name evidence="7" type="ORF">GBAR_LOCUS10065</name>
</gene>
<evidence type="ECO:0000313" key="8">
    <source>
        <dbReference type="Proteomes" id="UP001174909"/>
    </source>
</evidence>
<keyword evidence="6" id="KW-0687">Ribonucleoprotein</keyword>
<dbReference type="GO" id="GO:0003735">
    <property type="term" value="F:structural constituent of ribosome"/>
    <property type="evidence" value="ECO:0007669"/>
    <property type="project" value="InterPro"/>
</dbReference>
<dbReference type="Proteomes" id="UP001174909">
    <property type="component" value="Unassembled WGS sequence"/>
</dbReference>
<dbReference type="InterPro" id="IPR011332">
    <property type="entry name" value="Ribosomal_zn-bd"/>
</dbReference>
<name>A0AA35RTQ5_GEOBA</name>
<dbReference type="GO" id="GO:0070180">
    <property type="term" value="F:large ribosomal subunit rRNA binding"/>
    <property type="evidence" value="ECO:0007669"/>
    <property type="project" value="TreeGrafter"/>
</dbReference>
<dbReference type="AlphaFoldDB" id="A0AA35RTQ5"/>
<dbReference type="InterPro" id="IPR011331">
    <property type="entry name" value="Ribosomal_eL37/eL43"/>
</dbReference>
<evidence type="ECO:0000256" key="6">
    <source>
        <dbReference type="ARBA" id="ARBA00023274"/>
    </source>
</evidence>
<dbReference type="PANTHER" id="PTHR48188:SF3">
    <property type="entry name" value="60S RIBOSOMAL PROTEIN L37A-RELATED"/>
    <property type="match status" value="1"/>
</dbReference>
<keyword evidence="5 7" id="KW-0689">Ribosomal protein</keyword>
<dbReference type="Pfam" id="PF01780">
    <property type="entry name" value="Ribosomal_L37ae"/>
    <property type="match status" value="1"/>
</dbReference>
<keyword evidence="4" id="KW-0862">Zinc</keyword>
<evidence type="ECO:0000256" key="5">
    <source>
        <dbReference type="ARBA" id="ARBA00022980"/>
    </source>
</evidence>
<keyword evidence="2" id="KW-0479">Metal-binding</keyword>
<accession>A0AA35RTQ5</accession>
<comment type="caution">
    <text evidence="7">The sequence shown here is derived from an EMBL/GenBank/DDBJ whole genome shotgun (WGS) entry which is preliminary data.</text>
</comment>
<dbReference type="GO" id="GO:0006412">
    <property type="term" value="P:translation"/>
    <property type="evidence" value="ECO:0007669"/>
    <property type="project" value="InterPro"/>
</dbReference>
<dbReference type="EMBL" id="CASHTH010001528">
    <property type="protein sequence ID" value="CAI8016411.1"/>
    <property type="molecule type" value="Genomic_DNA"/>
</dbReference>